<proteinExistence type="predicted"/>
<evidence type="ECO:0000313" key="2">
    <source>
        <dbReference type="Proteomes" id="UP000242188"/>
    </source>
</evidence>
<dbReference type="Proteomes" id="UP000242188">
    <property type="component" value="Unassembled WGS sequence"/>
</dbReference>
<keyword evidence="2" id="KW-1185">Reference proteome</keyword>
<dbReference type="AlphaFoldDB" id="A0A210QSK0"/>
<dbReference type="EMBL" id="NEDP02002066">
    <property type="protein sequence ID" value="OWF51737.1"/>
    <property type="molecule type" value="Genomic_DNA"/>
</dbReference>
<comment type="caution">
    <text evidence="1">The sequence shown here is derived from an EMBL/GenBank/DDBJ whole genome shotgun (WGS) entry which is preliminary data.</text>
</comment>
<reference evidence="1 2" key="1">
    <citation type="journal article" date="2017" name="Nat. Ecol. Evol.">
        <title>Scallop genome provides insights into evolution of bilaterian karyotype and development.</title>
        <authorList>
            <person name="Wang S."/>
            <person name="Zhang J."/>
            <person name="Jiao W."/>
            <person name="Li J."/>
            <person name="Xun X."/>
            <person name="Sun Y."/>
            <person name="Guo X."/>
            <person name="Huan P."/>
            <person name="Dong B."/>
            <person name="Zhang L."/>
            <person name="Hu X."/>
            <person name="Sun X."/>
            <person name="Wang J."/>
            <person name="Zhao C."/>
            <person name="Wang Y."/>
            <person name="Wang D."/>
            <person name="Huang X."/>
            <person name="Wang R."/>
            <person name="Lv J."/>
            <person name="Li Y."/>
            <person name="Zhang Z."/>
            <person name="Liu B."/>
            <person name="Lu W."/>
            <person name="Hui Y."/>
            <person name="Liang J."/>
            <person name="Zhou Z."/>
            <person name="Hou R."/>
            <person name="Li X."/>
            <person name="Liu Y."/>
            <person name="Li H."/>
            <person name="Ning X."/>
            <person name="Lin Y."/>
            <person name="Zhao L."/>
            <person name="Xing Q."/>
            <person name="Dou J."/>
            <person name="Li Y."/>
            <person name="Mao J."/>
            <person name="Guo H."/>
            <person name="Dou H."/>
            <person name="Li T."/>
            <person name="Mu C."/>
            <person name="Jiang W."/>
            <person name="Fu Q."/>
            <person name="Fu X."/>
            <person name="Miao Y."/>
            <person name="Liu J."/>
            <person name="Yu Q."/>
            <person name="Li R."/>
            <person name="Liao H."/>
            <person name="Li X."/>
            <person name="Kong Y."/>
            <person name="Jiang Z."/>
            <person name="Chourrout D."/>
            <person name="Li R."/>
            <person name="Bao Z."/>
        </authorList>
    </citation>
    <scope>NUCLEOTIDE SEQUENCE [LARGE SCALE GENOMIC DNA]</scope>
    <source>
        <strain evidence="1 2">PY_sf001</strain>
    </source>
</reference>
<dbReference type="OrthoDB" id="6508726at2759"/>
<sequence>MDTACGEFNPALDNRDKYTESIDLSNKCREFYRWRMENMEKSKQRLSPTLRPGHKTKKSSIDVAMAKLGTEMTSLMDQDMSLMKQLLMLNEAIEELKFHRRYSNSSLPDSSCDLVSDSDDESVSETDMFVSEDDLVKMCNNCHLGNVLTNSVSTSCDNNINHVTTKQSNIIQSKNFLDKSSREEQNVSYDSGFESSYVSS</sequence>
<evidence type="ECO:0000313" key="1">
    <source>
        <dbReference type="EMBL" id="OWF51737.1"/>
    </source>
</evidence>
<organism evidence="1 2">
    <name type="scientific">Mizuhopecten yessoensis</name>
    <name type="common">Japanese scallop</name>
    <name type="synonym">Patinopecten yessoensis</name>
    <dbReference type="NCBI Taxonomy" id="6573"/>
    <lineage>
        <taxon>Eukaryota</taxon>
        <taxon>Metazoa</taxon>
        <taxon>Spiralia</taxon>
        <taxon>Lophotrochozoa</taxon>
        <taxon>Mollusca</taxon>
        <taxon>Bivalvia</taxon>
        <taxon>Autobranchia</taxon>
        <taxon>Pteriomorphia</taxon>
        <taxon>Pectinida</taxon>
        <taxon>Pectinoidea</taxon>
        <taxon>Pectinidae</taxon>
        <taxon>Mizuhopecten</taxon>
    </lineage>
</organism>
<accession>A0A210QSK0</accession>
<name>A0A210QSK0_MIZYE</name>
<gene>
    <name evidence="1" type="ORF">KP79_PYT08234</name>
</gene>
<protein>
    <submittedName>
        <fullName evidence="1">Uncharacterized protein</fullName>
    </submittedName>
</protein>